<dbReference type="OrthoDB" id="5419928at2759"/>
<name>A0A168A0G9_9HYPO</name>
<organism evidence="2 3">
    <name type="scientific">Moelleriella libera RCEF 2490</name>
    <dbReference type="NCBI Taxonomy" id="1081109"/>
    <lineage>
        <taxon>Eukaryota</taxon>
        <taxon>Fungi</taxon>
        <taxon>Dikarya</taxon>
        <taxon>Ascomycota</taxon>
        <taxon>Pezizomycotina</taxon>
        <taxon>Sordariomycetes</taxon>
        <taxon>Hypocreomycetidae</taxon>
        <taxon>Hypocreales</taxon>
        <taxon>Clavicipitaceae</taxon>
        <taxon>Moelleriella</taxon>
    </lineage>
</organism>
<dbReference type="STRING" id="1081109.A0A168A0G9"/>
<gene>
    <name evidence="2" type="ORF">AAL_05700</name>
</gene>
<protein>
    <submittedName>
        <fullName evidence="2">Uncharacterized protein</fullName>
    </submittedName>
</protein>
<comment type="caution">
    <text evidence="2">The sequence shown here is derived from an EMBL/GenBank/DDBJ whole genome shotgun (WGS) entry which is preliminary data.</text>
</comment>
<reference evidence="2 3" key="1">
    <citation type="journal article" date="2016" name="Genome Biol. Evol.">
        <title>Divergent and convergent evolution of fungal pathogenicity.</title>
        <authorList>
            <person name="Shang Y."/>
            <person name="Xiao G."/>
            <person name="Zheng P."/>
            <person name="Cen K."/>
            <person name="Zhan S."/>
            <person name="Wang C."/>
        </authorList>
    </citation>
    <scope>NUCLEOTIDE SEQUENCE [LARGE SCALE GENOMIC DNA]</scope>
    <source>
        <strain evidence="2 3">RCEF 2490</strain>
    </source>
</reference>
<feature type="region of interest" description="Disordered" evidence="1">
    <location>
        <begin position="249"/>
        <end position="332"/>
    </location>
</feature>
<feature type="compositionally biased region" description="Basic and acidic residues" evidence="1">
    <location>
        <begin position="373"/>
        <end position="383"/>
    </location>
</feature>
<feature type="region of interest" description="Disordered" evidence="1">
    <location>
        <begin position="353"/>
        <end position="420"/>
    </location>
</feature>
<dbReference type="EMBL" id="AZGY01000013">
    <property type="protein sequence ID" value="KZZ93315.1"/>
    <property type="molecule type" value="Genomic_DNA"/>
</dbReference>
<dbReference type="Proteomes" id="UP000078544">
    <property type="component" value="Unassembled WGS sequence"/>
</dbReference>
<proteinExistence type="predicted"/>
<accession>A0A168A0G9</accession>
<feature type="compositionally biased region" description="Polar residues" evidence="1">
    <location>
        <begin position="357"/>
        <end position="368"/>
    </location>
</feature>
<evidence type="ECO:0000256" key="1">
    <source>
        <dbReference type="SAM" id="MobiDB-lite"/>
    </source>
</evidence>
<keyword evidence="3" id="KW-1185">Reference proteome</keyword>
<dbReference type="AlphaFoldDB" id="A0A168A0G9"/>
<sequence>MVFSTEENQELLRSLKNAIRRDREAGENASAKFDKILETLGDASVSATGTAQQSPLMKATPTYRPGRDEYELLRVYNALVKAGGRPVCPLGDIHHISNHPVEYENLLRPWTPGASPVETTDWTAIFERQLWNWHLFKAWQRESRDSKPSSSHASAQPAEGDTRNEPISDATTAITSFEKYAETGKTRLRGHGFTKSFRFDKEIYRQDRWTTWVEYLNFECYHADRAARSWSLQAEKIKAAPVVDVTKAETCPSHHGSRGAEDTAETISESRCDGNGAASSTTLQGPLRLPSQGGSPSCNSAVHRGSPQVAQMAVDQGDASRGLGTKAPEQGGAERHDLILIWALLEEPKVAVEENQGRPSSTPVSAIVQQAKRAQEEVSRSEGGDDDDEDVDPPLQTVDKEEESPEADVSSKRQRCASTV</sequence>
<evidence type="ECO:0000313" key="2">
    <source>
        <dbReference type="EMBL" id="KZZ93315.1"/>
    </source>
</evidence>
<feature type="region of interest" description="Disordered" evidence="1">
    <location>
        <begin position="145"/>
        <end position="167"/>
    </location>
</feature>
<evidence type="ECO:0000313" key="3">
    <source>
        <dbReference type="Proteomes" id="UP000078544"/>
    </source>
</evidence>